<dbReference type="OrthoDB" id="9803598at2"/>
<dbReference type="Proteomes" id="UP000265801">
    <property type="component" value="Unassembled WGS sequence"/>
</dbReference>
<evidence type="ECO:0000256" key="3">
    <source>
        <dbReference type="ARBA" id="ARBA00012824"/>
    </source>
</evidence>
<dbReference type="InterPro" id="IPR015890">
    <property type="entry name" value="Chorismate_C"/>
</dbReference>
<dbReference type="GO" id="GO:0008909">
    <property type="term" value="F:isochorismate synthase activity"/>
    <property type="evidence" value="ECO:0007669"/>
    <property type="project" value="UniProtKB-EC"/>
</dbReference>
<keyword evidence="4 7" id="KW-0413">Isomerase</keyword>
<dbReference type="EC" id="5.4.4.2" evidence="3"/>
<dbReference type="Pfam" id="PF00425">
    <property type="entry name" value="Chorismate_bind"/>
    <property type="match status" value="1"/>
</dbReference>
<reference evidence="7 8" key="1">
    <citation type="submission" date="2018-09" db="EMBL/GenBank/DDBJ databases">
        <title>Bacillus saliacetes sp. nov., isolated from Thai shrimp paste (Ka-pi).</title>
        <authorList>
            <person name="Daroonpunt R."/>
            <person name="Tanasupawat S."/>
            <person name="Yiamsombut S."/>
        </authorList>
    </citation>
    <scope>NUCLEOTIDE SEQUENCE [LARGE SCALE GENOMIC DNA]</scope>
    <source>
        <strain evidence="7 8">SKP7-4</strain>
    </source>
</reference>
<evidence type="ECO:0000256" key="1">
    <source>
        <dbReference type="ARBA" id="ARBA00000799"/>
    </source>
</evidence>
<dbReference type="RefSeq" id="WP_119546186.1">
    <property type="nucleotide sequence ID" value="NZ_QXIR01000007.1"/>
</dbReference>
<organism evidence="7 8">
    <name type="scientific">Bacillus salacetis</name>
    <dbReference type="NCBI Taxonomy" id="2315464"/>
    <lineage>
        <taxon>Bacteria</taxon>
        <taxon>Bacillati</taxon>
        <taxon>Bacillota</taxon>
        <taxon>Bacilli</taxon>
        <taxon>Bacillales</taxon>
        <taxon>Bacillaceae</taxon>
        <taxon>Bacillus</taxon>
    </lineage>
</organism>
<dbReference type="Gene3D" id="3.60.120.10">
    <property type="entry name" value="Anthranilate synthase"/>
    <property type="match status" value="1"/>
</dbReference>
<dbReference type="AlphaFoldDB" id="A0A3A1R2V0"/>
<comment type="similarity">
    <text evidence="2">Belongs to the isochorismate synthase family.</text>
</comment>
<feature type="domain" description="Chorismate-utilising enzyme C-terminal" evidence="6">
    <location>
        <begin position="200"/>
        <end position="453"/>
    </location>
</feature>
<comment type="caution">
    <text evidence="7">The sequence shown here is derived from an EMBL/GenBank/DDBJ whole genome shotgun (WGS) entry which is preliminary data.</text>
</comment>
<accession>A0A3A1R2V0</accession>
<dbReference type="PANTHER" id="PTHR42839">
    <property type="entry name" value="ISOCHORISMATE SYNTHASE ENTC"/>
    <property type="match status" value="1"/>
</dbReference>
<gene>
    <name evidence="7" type="ORF">D3H55_06980</name>
</gene>
<proteinExistence type="inferred from homology"/>
<dbReference type="InterPro" id="IPR004561">
    <property type="entry name" value="IsoChor_synthase"/>
</dbReference>
<dbReference type="SUPFAM" id="SSF56322">
    <property type="entry name" value="ADC synthase"/>
    <property type="match status" value="1"/>
</dbReference>
<sequence length="468" mass="52104">MSIIQDIKIGGSFEKALAKAEAEGIPVLYSAVQKVSRVNPLSFYTKGFSLYNGERFFWKDKENNTQIAGLGSSYMLRNDSEDNRYDSIENEWKRLIGNAVIESEREIAGTGPLLFGGFSFDPTVPRSKEWSDFSHGIFQLPTFMLTVTEEGSYLTTNILCTSQDDETLLDIIDKKQRELLGQPEERDSALTLLKAVEIAPEEWKASLEGVVSQLKAGEMDKVVLARKMLMAFKDKPSSDEVIHNLLNEQRDSFIFSLEVANSCFLGASPERLVKKEDAEILSTCLAGSIARSTDPEEDRRLGESLLGDEKNRHEHHLVVEMIKDVLDQHCSEVQIPDEPVLMKVRDIQHLYTPVKGKAGNGTSILKFVSQLHPTPALGGVPRDKAMETIKEAENMDRGLYAAPMGWMDAYGNGEFVVSIRSGLIHKDEAFLFSGCGVVADSTAESEYRETQIKFKPMFRALGGNTDGL</sequence>
<evidence type="ECO:0000256" key="2">
    <source>
        <dbReference type="ARBA" id="ARBA00005297"/>
    </source>
</evidence>
<evidence type="ECO:0000256" key="5">
    <source>
        <dbReference type="ARBA" id="ARBA00041564"/>
    </source>
</evidence>
<dbReference type="InterPro" id="IPR005801">
    <property type="entry name" value="ADC_synthase"/>
</dbReference>
<evidence type="ECO:0000313" key="8">
    <source>
        <dbReference type="Proteomes" id="UP000265801"/>
    </source>
</evidence>
<evidence type="ECO:0000313" key="7">
    <source>
        <dbReference type="EMBL" id="RIW35621.1"/>
    </source>
</evidence>
<protein>
    <recommendedName>
        <fullName evidence="3">isochorismate synthase</fullName>
        <ecNumber evidence="3">5.4.4.2</ecNumber>
    </recommendedName>
    <alternativeName>
        <fullName evidence="5">Isochorismate mutase</fullName>
    </alternativeName>
</protein>
<dbReference type="PANTHER" id="PTHR42839:SF1">
    <property type="entry name" value="ISOCHORISMATE SYNTHASE MENF"/>
    <property type="match status" value="1"/>
</dbReference>
<dbReference type="GO" id="GO:0009697">
    <property type="term" value="P:salicylic acid biosynthetic process"/>
    <property type="evidence" value="ECO:0007669"/>
    <property type="project" value="TreeGrafter"/>
</dbReference>
<name>A0A3A1R2V0_9BACI</name>
<comment type="catalytic activity">
    <reaction evidence="1">
        <text>chorismate = isochorismate</text>
        <dbReference type="Rhea" id="RHEA:18985"/>
        <dbReference type="ChEBI" id="CHEBI:29748"/>
        <dbReference type="ChEBI" id="CHEBI:29780"/>
        <dbReference type="EC" id="5.4.4.2"/>
    </reaction>
</comment>
<dbReference type="NCBIfam" id="TIGR00543">
    <property type="entry name" value="isochor_syn"/>
    <property type="match status" value="1"/>
</dbReference>
<evidence type="ECO:0000256" key="4">
    <source>
        <dbReference type="ARBA" id="ARBA00023235"/>
    </source>
</evidence>
<keyword evidence="8" id="KW-1185">Reference proteome</keyword>
<dbReference type="EMBL" id="QXIR01000007">
    <property type="protein sequence ID" value="RIW35621.1"/>
    <property type="molecule type" value="Genomic_DNA"/>
</dbReference>
<evidence type="ECO:0000259" key="6">
    <source>
        <dbReference type="Pfam" id="PF00425"/>
    </source>
</evidence>